<sequence>SGDVVILAIVVSSDQSYYVTVIQSCVRDIPLKKLTFFDIDNVLMLKGGHDFDFPSDSIKVVFISNLRLLDIFKIKEYEILPNKERKMTNRSQKSNVPSNLINDGENEAVFNALGRGCVSLSTAVVQLYLANDNSRQRWNKRCCGVVCFIKDNPKRSYFIRLFDPKSKMMIWEQELYNQFKYKAPRDYFHTFEAHDCQAGLNFASENEAAHFKKVVEGKLLERHNKRMERKKQQGSAPGGTAGANHPTGTISVGTGAPPAQANVSLGAQKATNTAKDSGKKKKDKGKKKLTKEDISTPTDFRHVSHVGWDPNTGLDMQKLDPEMKSLFEQIGLEQSNVDEETIDFIYDFVEKHGGLDAVKQDLAARKPPPAPPTGAPPPPPTANWAPAPPPHGGSHPPPPPTRTHGAPPPTLPQRNAAPPPPPTTRPGPPPPGPPGMRPPPPPNRGGPPQGMRHPPGGPPPPPNRHAQGAPPPPPMGGGGPPPPPPPAAPAAPPPPPMGGAPPPPGGGPPPPSMNPGRAGLLSQIQQGTNLKKMDGTRGGEVSGHTGDARGNLLDSIKKGTTLKRVEDSGPSQSAPEPQGGIVGALAAALAQRKNEANFLTIEK</sequence>
<dbReference type="Pfam" id="PF00568">
    <property type="entry name" value="WH1"/>
    <property type="match status" value="1"/>
</dbReference>
<keyword evidence="7" id="KW-0539">Nucleus</keyword>
<feature type="compositionally biased region" description="Basic and acidic residues" evidence="8">
    <location>
        <begin position="290"/>
        <end position="302"/>
    </location>
</feature>
<evidence type="ECO:0000259" key="9">
    <source>
        <dbReference type="PROSITE" id="PS50108"/>
    </source>
</evidence>
<accession>A0ABY7FS08</accession>
<dbReference type="CDD" id="cd00132">
    <property type="entry name" value="CRIB"/>
    <property type="match status" value="1"/>
</dbReference>
<evidence type="ECO:0000256" key="8">
    <source>
        <dbReference type="SAM" id="MobiDB-lite"/>
    </source>
</evidence>
<dbReference type="InterPro" id="IPR000095">
    <property type="entry name" value="CRIB_dom"/>
</dbReference>
<dbReference type="InterPro" id="IPR033927">
    <property type="entry name" value="WASPfam_EVH1"/>
</dbReference>
<evidence type="ECO:0000256" key="6">
    <source>
        <dbReference type="ARBA" id="ARBA00023212"/>
    </source>
</evidence>
<dbReference type="Pfam" id="PF02205">
    <property type="entry name" value="WH2"/>
    <property type="match status" value="2"/>
</dbReference>
<feature type="domain" description="WH2" evidence="11">
    <location>
        <begin position="548"/>
        <end position="565"/>
    </location>
</feature>
<evidence type="ECO:0000259" key="11">
    <source>
        <dbReference type="PROSITE" id="PS51082"/>
    </source>
</evidence>
<dbReference type="PROSITE" id="PS50229">
    <property type="entry name" value="WH1"/>
    <property type="match status" value="1"/>
</dbReference>
<evidence type="ECO:0000256" key="1">
    <source>
        <dbReference type="ARBA" id="ARBA00004123"/>
    </source>
</evidence>
<keyword evidence="3" id="KW-0963">Cytoplasm</keyword>
<dbReference type="PANTHER" id="PTHR11202">
    <property type="entry name" value="SPROUTY-RELATED, EVH1 DOMAIN-CONTAINING PROTEIN FAMILY MEMBER"/>
    <property type="match status" value="1"/>
</dbReference>
<dbReference type="SMART" id="SM00461">
    <property type="entry name" value="WH1"/>
    <property type="match status" value="1"/>
</dbReference>
<dbReference type="InterPro" id="IPR036936">
    <property type="entry name" value="CRIB_dom_sf"/>
</dbReference>
<comment type="subcellular location">
    <subcellularLocation>
        <location evidence="2">Cytoplasm</location>
        <location evidence="2">Cytoskeleton</location>
    </subcellularLocation>
    <subcellularLocation>
        <location evidence="1">Nucleus</location>
    </subcellularLocation>
</comment>
<proteinExistence type="predicted"/>
<reference evidence="12" key="1">
    <citation type="submission" date="2022-11" db="EMBL/GenBank/DDBJ databases">
        <title>Centuries of genome instability and evolution in soft-shell clam transmissible cancer (bioRxiv).</title>
        <authorList>
            <person name="Hart S.F.M."/>
            <person name="Yonemitsu M.A."/>
            <person name="Giersch R.M."/>
            <person name="Beal B.F."/>
            <person name="Arriagada G."/>
            <person name="Davis B.W."/>
            <person name="Ostrander E.A."/>
            <person name="Goff S.P."/>
            <person name="Metzger M.J."/>
        </authorList>
    </citation>
    <scope>NUCLEOTIDE SEQUENCE</scope>
    <source>
        <strain evidence="12">MELC-2E11</strain>
        <tissue evidence="12">Siphon/mantle</tissue>
    </source>
</reference>
<feature type="domain" description="WH1" evidence="10">
    <location>
        <begin position="113"/>
        <end position="222"/>
    </location>
</feature>
<evidence type="ECO:0000313" key="12">
    <source>
        <dbReference type="EMBL" id="WAR25015.1"/>
    </source>
</evidence>
<organism evidence="12 13">
    <name type="scientific">Mya arenaria</name>
    <name type="common">Soft-shell clam</name>
    <dbReference type="NCBI Taxonomy" id="6604"/>
    <lineage>
        <taxon>Eukaryota</taxon>
        <taxon>Metazoa</taxon>
        <taxon>Spiralia</taxon>
        <taxon>Lophotrochozoa</taxon>
        <taxon>Mollusca</taxon>
        <taxon>Bivalvia</taxon>
        <taxon>Autobranchia</taxon>
        <taxon>Heteroconchia</taxon>
        <taxon>Euheterodonta</taxon>
        <taxon>Imparidentia</taxon>
        <taxon>Neoheterodontei</taxon>
        <taxon>Myida</taxon>
        <taxon>Myoidea</taxon>
        <taxon>Myidae</taxon>
        <taxon>Mya</taxon>
    </lineage>
</organism>
<dbReference type="PANTHER" id="PTHR11202:SF36">
    <property type="entry name" value="ACTIN NUCLEATION-PROMOTING FACTOR WASL"/>
    <property type="match status" value="1"/>
</dbReference>
<dbReference type="PRINTS" id="PR01217">
    <property type="entry name" value="PRICHEXTENSN"/>
</dbReference>
<dbReference type="InterPro" id="IPR003124">
    <property type="entry name" value="WH2_dom"/>
</dbReference>
<dbReference type="InterPro" id="IPR011993">
    <property type="entry name" value="PH-like_dom_sf"/>
</dbReference>
<dbReference type="Proteomes" id="UP001164746">
    <property type="component" value="Chromosome 14"/>
</dbReference>
<feature type="non-terminal residue" evidence="12">
    <location>
        <position position="1"/>
    </location>
</feature>
<feature type="compositionally biased region" description="Pro residues" evidence="8">
    <location>
        <begin position="455"/>
        <end position="513"/>
    </location>
</feature>
<feature type="compositionally biased region" description="Pro residues" evidence="8">
    <location>
        <begin position="366"/>
        <end position="445"/>
    </location>
</feature>
<dbReference type="InterPro" id="IPR011026">
    <property type="entry name" value="WAS_C"/>
</dbReference>
<keyword evidence="4" id="KW-0597">Phosphoprotein</keyword>
<feature type="domain" description="WH2" evidence="11">
    <location>
        <begin position="516"/>
        <end position="533"/>
    </location>
</feature>
<evidence type="ECO:0000256" key="5">
    <source>
        <dbReference type="ARBA" id="ARBA00022737"/>
    </source>
</evidence>
<keyword evidence="6" id="KW-0206">Cytoskeleton</keyword>
<keyword evidence="5" id="KW-0677">Repeat</keyword>
<keyword evidence="13" id="KW-1185">Reference proteome</keyword>
<feature type="region of interest" description="Disordered" evidence="8">
    <location>
        <begin position="363"/>
        <end position="579"/>
    </location>
</feature>
<dbReference type="SMART" id="SM00246">
    <property type="entry name" value="WH2"/>
    <property type="match status" value="2"/>
</dbReference>
<protein>
    <submittedName>
        <fullName evidence="12">WASL-like protein</fullName>
    </submittedName>
</protein>
<name>A0ABY7FS08_MYAAR</name>
<evidence type="ECO:0000313" key="13">
    <source>
        <dbReference type="Proteomes" id="UP001164746"/>
    </source>
</evidence>
<evidence type="ECO:0000256" key="7">
    <source>
        <dbReference type="ARBA" id="ARBA00023242"/>
    </source>
</evidence>
<evidence type="ECO:0000256" key="4">
    <source>
        <dbReference type="ARBA" id="ARBA00022553"/>
    </source>
</evidence>
<evidence type="ECO:0000256" key="2">
    <source>
        <dbReference type="ARBA" id="ARBA00004245"/>
    </source>
</evidence>
<dbReference type="SUPFAM" id="SSF50729">
    <property type="entry name" value="PH domain-like"/>
    <property type="match status" value="1"/>
</dbReference>
<dbReference type="InterPro" id="IPR000697">
    <property type="entry name" value="WH1/EVH1_dom"/>
</dbReference>
<dbReference type="PROSITE" id="PS51082">
    <property type="entry name" value="WH2"/>
    <property type="match status" value="2"/>
</dbReference>
<dbReference type="Pfam" id="PF00786">
    <property type="entry name" value="PBD"/>
    <property type="match status" value="1"/>
</dbReference>
<dbReference type="SUPFAM" id="SSF47912">
    <property type="entry name" value="Wiscott-Aldrich syndrome protein, WASP, C-terminal domain"/>
    <property type="match status" value="1"/>
</dbReference>
<dbReference type="EMBL" id="CP111025">
    <property type="protein sequence ID" value="WAR25015.1"/>
    <property type="molecule type" value="Genomic_DNA"/>
</dbReference>
<dbReference type="Gene3D" id="2.30.29.30">
    <property type="entry name" value="Pleckstrin-homology domain (PH domain)/Phosphotyrosine-binding domain (PTB)"/>
    <property type="match status" value="1"/>
</dbReference>
<gene>
    <name evidence="12" type="ORF">MAR_010719</name>
</gene>
<feature type="region of interest" description="Disordered" evidence="8">
    <location>
        <begin position="225"/>
        <end position="314"/>
    </location>
</feature>
<dbReference type="CDD" id="cd01205">
    <property type="entry name" value="EVH1_WASP-like"/>
    <property type="match status" value="1"/>
</dbReference>
<evidence type="ECO:0000256" key="3">
    <source>
        <dbReference type="ARBA" id="ARBA00022490"/>
    </source>
</evidence>
<dbReference type="Gene3D" id="3.90.810.10">
    <property type="entry name" value="CRIB domain"/>
    <property type="match status" value="1"/>
</dbReference>
<dbReference type="PROSITE" id="PS50108">
    <property type="entry name" value="CRIB"/>
    <property type="match status" value="1"/>
</dbReference>
<dbReference type="SMART" id="SM00285">
    <property type="entry name" value="PBD"/>
    <property type="match status" value="1"/>
</dbReference>
<evidence type="ECO:0000259" key="10">
    <source>
        <dbReference type="PROSITE" id="PS50229"/>
    </source>
</evidence>
<feature type="compositionally biased region" description="Basic residues" evidence="8">
    <location>
        <begin position="278"/>
        <end position="289"/>
    </location>
</feature>
<feature type="domain" description="CRIB" evidence="9">
    <location>
        <begin position="294"/>
        <end position="307"/>
    </location>
</feature>
<feature type="compositionally biased region" description="Polar residues" evidence="8">
    <location>
        <begin position="261"/>
        <end position="274"/>
    </location>
</feature>